<feature type="transmembrane region" description="Helical" evidence="8">
    <location>
        <begin position="298"/>
        <end position="317"/>
    </location>
</feature>
<feature type="domain" description="G-protein coupled receptors family 1 profile" evidence="9">
    <location>
        <begin position="29"/>
        <end position="316"/>
    </location>
</feature>
<feature type="transmembrane region" description="Helical" evidence="8">
    <location>
        <begin position="50"/>
        <end position="69"/>
    </location>
</feature>
<keyword evidence="11" id="KW-1185">Reference proteome</keyword>
<evidence type="ECO:0000256" key="1">
    <source>
        <dbReference type="ARBA" id="ARBA00004141"/>
    </source>
</evidence>
<name>A0AAV4A7E6_9GAST</name>
<dbReference type="Gene3D" id="1.20.1070.10">
    <property type="entry name" value="Rhodopsin 7-helix transmembrane proteins"/>
    <property type="match status" value="1"/>
</dbReference>
<feature type="transmembrane region" description="Helical" evidence="8">
    <location>
        <begin position="12"/>
        <end position="38"/>
    </location>
</feature>
<dbReference type="EMBL" id="BLXT01003625">
    <property type="protein sequence ID" value="GFO02772.1"/>
    <property type="molecule type" value="Genomic_DNA"/>
</dbReference>
<evidence type="ECO:0000256" key="7">
    <source>
        <dbReference type="ARBA" id="ARBA00023224"/>
    </source>
</evidence>
<evidence type="ECO:0000256" key="8">
    <source>
        <dbReference type="SAM" id="Phobius"/>
    </source>
</evidence>
<dbReference type="PROSITE" id="PS50262">
    <property type="entry name" value="G_PROTEIN_RECEP_F1_2"/>
    <property type="match status" value="1"/>
</dbReference>
<evidence type="ECO:0000256" key="4">
    <source>
        <dbReference type="ARBA" id="ARBA00023040"/>
    </source>
</evidence>
<evidence type="ECO:0000256" key="6">
    <source>
        <dbReference type="ARBA" id="ARBA00023170"/>
    </source>
</evidence>
<dbReference type="SUPFAM" id="SSF81321">
    <property type="entry name" value="Family A G protein-coupled receptor-like"/>
    <property type="match status" value="1"/>
</dbReference>
<feature type="transmembrane region" description="Helical" evidence="8">
    <location>
        <begin position="89"/>
        <end position="113"/>
    </location>
</feature>
<organism evidence="10 11">
    <name type="scientific">Plakobranchus ocellatus</name>
    <dbReference type="NCBI Taxonomy" id="259542"/>
    <lineage>
        <taxon>Eukaryota</taxon>
        <taxon>Metazoa</taxon>
        <taxon>Spiralia</taxon>
        <taxon>Lophotrochozoa</taxon>
        <taxon>Mollusca</taxon>
        <taxon>Gastropoda</taxon>
        <taxon>Heterobranchia</taxon>
        <taxon>Euthyneura</taxon>
        <taxon>Panpulmonata</taxon>
        <taxon>Sacoglossa</taxon>
        <taxon>Placobranchoidea</taxon>
        <taxon>Plakobranchidae</taxon>
        <taxon>Plakobranchus</taxon>
    </lineage>
</organism>
<dbReference type="Pfam" id="PF00001">
    <property type="entry name" value="7tm_1"/>
    <property type="match status" value="1"/>
</dbReference>
<evidence type="ECO:0000256" key="3">
    <source>
        <dbReference type="ARBA" id="ARBA00022989"/>
    </source>
</evidence>
<evidence type="ECO:0000256" key="5">
    <source>
        <dbReference type="ARBA" id="ARBA00023136"/>
    </source>
</evidence>
<keyword evidence="5 8" id="KW-0472">Membrane</keyword>
<comment type="subcellular location">
    <subcellularLocation>
        <location evidence="1">Membrane</location>
        <topology evidence="1">Multi-pass membrane protein</topology>
    </subcellularLocation>
</comment>
<keyword evidence="3 8" id="KW-1133">Transmembrane helix</keyword>
<dbReference type="Proteomes" id="UP000735302">
    <property type="component" value="Unassembled WGS sequence"/>
</dbReference>
<keyword evidence="6 10" id="KW-0675">Receptor</keyword>
<dbReference type="InterPro" id="IPR000276">
    <property type="entry name" value="GPCR_Rhodpsn"/>
</dbReference>
<protein>
    <submittedName>
        <fullName evidence="10">Chemosensory receptor a</fullName>
    </submittedName>
</protein>
<dbReference type="PANTHER" id="PTHR24243">
    <property type="entry name" value="G-PROTEIN COUPLED RECEPTOR"/>
    <property type="match status" value="1"/>
</dbReference>
<dbReference type="AlphaFoldDB" id="A0AAV4A7E6"/>
<accession>A0AAV4A7E6</accession>
<evidence type="ECO:0000259" key="9">
    <source>
        <dbReference type="PROSITE" id="PS50262"/>
    </source>
</evidence>
<dbReference type="GO" id="GO:0005886">
    <property type="term" value="C:plasma membrane"/>
    <property type="evidence" value="ECO:0007669"/>
    <property type="project" value="TreeGrafter"/>
</dbReference>
<comment type="caution">
    <text evidence="10">The sequence shown here is derived from an EMBL/GenBank/DDBJ whole genome shotgun (WGS) entry which is preliminary data.</text>
</comment>
<keyword evidence="4" id="KW-0297">G-protein coupled receptor</keyword>
<gene>
    <name evidence="10" type="ORF">PoB_002927700</name>
</gene>
<keyword evidence="2 8" id="KW-0812">Transmembrane</keyword>
<dbReference type="PANTHER" id="PTHR24243:SF233">
    <property type="entry name" value="THYROTROPIN-RELEASING HORMONE RECEPTOR"/>
    <property type="match status" value="1"/>
</dbReference>
<keyword evidence="7" id="KW-0807">Transducer</keyword>
<dbReference type="GO" id="GO:0004930">
    <property type="term" value="F:G protein-coupled receptor activity"/>
    <property type="evidence" value="ECO:0007669"/>
    <property type="project" value="UniProtKB-KW"/>
</dbReference>
<feature type="transmembrane region" description="Helical" evidence="8">
    <location>
        <begin position="257"/>
        <end position="278"/>
    </location>
</feature>
<evidence type="ECO:0000256" key="2">
    <source>
        <dbReference type="ARBA" id="ARBA00022692"/>
    </source>
</evidence>
<dbReference type="InterPro" id="IPR017452">
    <property type="entry name" value="GPCR_Rhodpsn_7TM"/>
</dbReference>
<evidence type="ECO:0000313" key="10">
    <source>
        <dbReference type="EMBL" id="GFO02772.1"/>
    </source>
</evidence>
<proteinExistence type="predicted"/>
<dbReference type="PRINTS" id="PR00237">
    <property type="entry name" value="GPCRRHODOPSN"/>
</dbReference>
<reference evidence="10 11" key="1">
    <citation type="journal article" date="2021" name="Elife">
        <title>Chloroplast acquisition without the gene transfer in kleptoplastic sea slugs, Plakobranchus ocellatus.</title>
        <authorList>
            <person name="Maeda T."/>
            <person name="Takahashi S."/>
            <person name="Yoshida T."/>
            <person name="Shimamura S."/>
            <person name="Takaki Y."/>
            <person name="Nagai Y."/>
            <person name="Toyoda A."/>
            <person name="Suzuki Y."/>
            <person name="Arimoto A."/>
            <person name="Ishii H."/>
            <person name="Satoh N."/>
            <person name="Nishiyama T."/>
            <person name="Hasebe M."/>
            <person name="Maruyama T."/>
            <person name="Minagawa J."/>
            <person name="Obokata J."/>
            <person name="Shigenobu S."/>
        </authorList>
    </citation>
    <scope>NUCLEOTIDE SEQUENCE [LARGE SCALE GENOMIC DNA]</scope>
</reference>
<evidence type="ECO:0000313" key="11">
    <source>
        <dbReference type="Proteomes" id="UP000735302"/>
    </source>
</evidence>
<sequence>MATEYDADIVMYVAMMGLCPTIALFGIVSNIINIIIFIKTGFSESITVSLLGLAISDLLALVFVVPFIAFSNPIMLHSDDHPFNSIDVIFLAITFPYSAFTRITCLITAFVTIERCLCFVLPLRVKTLLTPRRSAIVICAIFAITLCTLIPPHLAAKLDWRHDTRRNKTIYGLVFKRKDSAQLMEIRTIMTLSIQLFSFFALVVSNIALAITVKRQAKWRASSGAAGIQQNGQLQQNSVENAADSTMSRNRRLARMIQLLSFIQFVTFLPSTLFYLVALGLPEFSMYGKYRNEYKSCWPSATVLQCLNSSLNIIFYYRMNTRFRNRMAKMFKKGATRIFPANANTMDNTVETISQRPRPR</sequence>
<feature type="transmembrane region" description="Helical" evidence="8">
    <location>
        <begin position="192"/>
        <end position="213"/>
    </location>
</feature>
<feature type="transmembrane region" description="Helical" evidence="8">
    <location>
        <begin position="134"/>
        <end position="154"/>
    </location>
</feature>